<dbReference type="RefSeq" id="WP_161824745.1">
    <property type="nucleotide sequence ID" value="NZ_WVIC01000011.1"/>
</dbReference>
<dbReference type="GO" id="GO:0016020">
    <property type="term" value="C:membrane"/>
    <property type="evidence" value="ECO:0007669"/>
    <property type="project" value="InterPro"/>
</dbReference>
<dbReference type="InterPro" id="IPR038076">
    <property type="entry name" value="MgtE_N_sf"/>
</dbReference>
<dbReference type="AlphaFoldDB" id="A0A8K1ZYZ1"/>
<dbReference type="SUPFAM" id="SSF54631">
    <property type="entry name" value="CBS-domain pair"/>
    <property type="match status" value="1"/>
</dbReference>
<name>A0A8K1ZYZ1_9CYAN</name>
<evidence type="ECO:0000313" key="2">
    <source>
        <dbReference type="EMBL" id="NCJ06262.1"/>
    </source>
</evidence>
<proteinExistence type="predicted"/>
<dbReference type="Pfam" id="PF03448">
    <property type="entry name" value="MgtE_N"/>
    <property type="match status" value="1"/>
</dbReference>
<dbReference type="InterPro" id="IPR046342">
    <property type="entry name" value="CBS_dom_sf"/>
</dbReference>
<feature type="domain" description="Magnesium transporter MgtE intracellular" evidence="1">
    <location>
        <begin position="25"/>
        <end position="128"/>
    </location>
</feature>
<keyword evidence="3" id="KW-1185">Reference proteome</keyword>
<dbReference type="PANTHER" id="PTHR43773:SF1">
    <property type="entry name" value="MAGNESIUM TRANSPORTER MGTE"/>
    <property type="match status" value="1"/>
</dbReference>
<evidence type="ECO:0000313" key="3">
    <source>
        <dbReference type="Proteomes" id="UP000607397"/>
    </source>
</evidence>
<dbReference type="Gene3D" id="3.10.580.10">
    <property type="entry name" value="CBS-domain"/>
    <property type="match status" value="1"/>
</dbReference>
<dbReference type="Gene3D" id="1.25.60.10">
    <property type="entry name" value="MgtE N-terminal domain-like"/>
    <property type="match status" value="1"/>
</dbReference>
<dbReference type="Proteomes" id="UP000607397">
    <property type="component" value="Unassembled WGS sequence"/>
</dbReference>
<accession>A0A8K1ZYZ1</accession>
<dbReference type="PANTHER" id="PTHR43773">
    <property type="entry name" value="MAGNESIUM TRANSPORTER MGTE"/>
    <property type="match status" value="1"/>
</dbReference>
<sequence>MHHNVLNDLLQPFALEAAKKEANRIPAAELVQSLLEIPLEKRVLAFRLLEKNKAIAVFEYLRPEEQADLIQAMESPEVITLLEELEANDRVKLFDELLAKVTKRLLPNLSPEARSAVNLLLGYPEGSAGRLMNLRFLTVRSTATVGAALATVRESNLDANELALVFVIDEERYYRGFVRILQLINQAQLMRPLAPWRGQATFPRRFWVRSQS</sequence>
<protein>
    <recommendedName>
        <fullName evidence="1">Magnesium transporter MgtE intracellular domain-containing protein</fullName>
    </recommendedName>
</protein>
<dbReference type="InterPro" id="IPR006668">
    <property type="entry name" value="Mg_transptr_MgtE_intracell_dom"/>
</dbReference>
<dbReference type="EMBL" id="WVIC01000011">
    <property type="protein sequence ID" value="NCJ06262.1"/>
    <property type="molecule type" value="Genomic_DNA"/>
</dbReference>
<dbReference type="InterPro" id="IPR006669">
    <property type="entry name" value="MgtE_transporter"/>
</dbReference>
<organism evidence="2 3">
    <name type="scientific">Petrachloros mirabilis ULC683</name>
    <dbReference type="NCBI Taxonomy" id="2781853"/>
    <lineage>
        <taxon>Bacteria</taxon>
        <taxon>Bacillati</taxon>
        <taxon>Cyanobacteriota</taxon>
        <taxon>Cyanophyceae</taxon>
        <taxon>Synechococcales</taxon>
        <taxon>Petrachlorosaceae</taxon>
        <taxon>Petrachloros</taxon>
        <taxon>Petrachloros mirabilis</taxon>
    </lineage>
</organism>
<gene>
    <name evidence="2" type="ORF">GS597_06990</name>
</gene>
<dbReference type="SMART" id="SM00924">
    <property type="entry name" value="MgtE_N"/>
    <property type="match status" value="1"/>
</dbReference>
<dbReference type="SUPFAM" id="SSF158791">
    <property type="entry name" value="MgtE N-terminal domain-like"/>
    <property type="match status" value="1"/>
</dbReference>
<evidence type="ECO:0000259" key="1">
    <source>
        <dbReference type="SMART" id="SM00924"/>
    </source>
</evidence>
<comment type="caution">
    <text evidence="2">The sequence shown here is derived from an EMBL/GenBank/DDBJ whole genome shotgun (WGS) entry which is preliminary data.</text>
</comment>
<reference evidence="2" key="1">
    <citation type="submission" date="2019-12" db="EMBL/GenBank/DDBJ databases">
        <title>High-Quality draft genome sequences of three cyanobacteria isolated from the limestone walls of the Old Cathedral of Coimbra.</title>
        <authorList>
            <person name="Tiago I."/>
            <person name="Soares F."/>
            <person name="Portugal A."/>
        </authorList>
    </citation>
    <scope>NUCLEOTIDE SEQUENCE [LARGE SCALE GENOMIC DNA]</scope>
    <source>
        <strain evidence="2">C</strain>
    </source>
</reference>
<dbReference type="GO" id="GO:0015095">
    <property type="term" value="F:magnesium ion transmembrane transporter activity"/>
    <property type="evidence" value="ECO:0007669"/>
    <property type="project" value="InterPro"/>
</dbReference>